<keyword evidence="3 7" id="KW-0396">Initiation factor</keyword>
<dbReference type="NCBIfam" id="TIGR00231">
    <property type="entry name" value="small_GTP"/>
    <property type="match status" value="1"/>
</dbReference>
<feature type="binding site" evidence="7">
    <location>
        <begin position="172"/>
        <end position="179"/>
    </location>
    <ligand>
        <name>GTP</name>
        <dbReference type="ChEBI" id="CHEBI:37565"/>
    </ligand>
</feature>
<comment type="subcellular location">
    <subcellularLocation>
        <location evidence="7">Cytoplasm</location>
    </subcellularLocation>
</comment>
<dbReference type="FunFam" id="3.40.50.300:FF:000019">
    <property type="entry name" value="Translation initiation factor IF-2"/>
    <property type="match status" value="1"/>
</dbReference>
<dbReference type="InterPro" id="IPR053905">
    <property type="entry name" value="EF-G-like_DII"/>
</dbReference>
<accession>A0A2M8LFU6</accession>
<comment type="caution">
    <text evidence="10">The sequence shown here is derived from an EMBL/GenBank/DDBJ whole genome shotgun (WGS) entry which is preliminary data.</text>
</comment>
<comment type="function">
    <text evidence="7 8">One of the essential components for the initiation of protein synthesis. Protects formylmethionyl-tRNA from spontaneous hydrolysis and promotes its binding to the 30S ribosomal subunits. Also involved in the hydrolysis of GTP during the formation of the 70S ribosomal complex.</text>
</comment>
<dbReference type="SUPFAM" id="SSF52156">
    <property type="entry name" value="Initiation factor IF2/eIF5b, domain 3"/>
    <property type="match status" value="1"/>
</dbReference>
<dbReference type="NCBIfam" id="TIGR00487">
    <property type="entry name" value="IF-2"/>
    <property type="match status" value="1"/>
</dbReference>
<dbReference type="Pfam" id="PF22042">
    <property type="entry name" value="EF-G_D2"/>
    <property type="match status" value="1"/>
</dbReference>
<keyword evidence="5 7" id="KW-0648">Protein biosynthesis</keyword>
<evidence type="ECO:0000256" key="6">
    <source>
        <dbReference type="ARBA" id="ARBA00023134"/>
    </source>
</evidence>
<keyword evidence="6 7" id="KW-0342">GTP-binding</keyword>
<name>A0A2M8LFU6_9BACT</name>
<dbReference type="InterPro" id="IPR000178">
    <property type="entry name" value="TF_IF2_bacterial-like"/>
</dbReference>
<feature type="region of interest" description="G-domain" evidence="7">
    <location>
        <begin position="166"/>
        <end position="314"/>
    </location>
</feature>
<gene>
    <name evidence="7" type="primary">infB</name>
    <name evidence="10" type="ORF">COV04_00410</name>
</gene>
<evidence type="ECO:0000313" key="11">
    <source>
        <dbReference type="Proteomes" id="UP000231152"/>
    </source>
</evidence>
<dbReference type="Pfam" id="PF04760">
    <property type="entry name" value="IF2_N"/>
    <property type="match status" value="1"/>
</dbReference>
<evidence type="ECO:0000256" key="1">
    <source>
        <dbReference type="ARBA" id="ARBA00007733"/>
    </source>
</evidence>
<evidence type="ECO:0000256" key="4">
    <source>
        <dbReference type="ARBA" id="ARBA00022741"/>
    </source>
</evidence>
<dbReference type="InterPro" id="IPR000795">
    <property type="entry name" value="T_Tr_GTP-bd_dom"/>
</dbReference>
<dbReference type="EMBL" id="PFET01000001">
    <property type="protein sequence ID" value="PJE76323.1"/>
    <property type="molecule type" value="Genomic_DNA"/>
</dbReference>
<feature type="domain" description="Tr-type G" evidence="9">
    <location>
        <begin position="163"/>
        <end position="331"/>
    </location>
</feature>
<keyword evidence="4 7" id="KW-0547">Nucleotide-binding</keyword>
<evidence type="ECO:0000256" key="7">
    <source>
        <dbReference type="HAMAP-Rule" id="MF_00100"/>
    </source>
</evidence>
<dbReference type="GO" id="GO:0003743">
    <property type="term" value="F:translation initiation factor activity"/>
    <property type="evidence" value="ECO:0007669"/>
    <property type="project" value="UniProtKB-UniRule"/>
</dbReference>
<dbReference type="InterPro" id="IPR005225">
    <property type="entry name" value="Small_GTP-bd"/>
</dbReference>
<dbReference type="InterPro" id="IPR015760">
    <property type="entry name" value="TIF_IF2"/>
</dbReference>
<dbReference type="GO" id="GO:0005525">
    <property type="term" value="F:GTP binding"/>
    <property type="evidence" value="ECO:0007669"/>
    <property type="project" value="UniProtKB-KW"/>
</dbReference>
<dbReference type="Gene3D" id="3.40.50.10050">
    <property type="entry name" value="Translation initiation factor IF- 2, domain 3"/>
    <property type="match status" value="1"/>
</dbReference>
<dbReference type="PANTHER" id="PTHR43381:SF4">
    <property type="entry name" value="EUKARYOTIC TRANSLATION INITIATION FACTOR 5B"/>
    <property type="match status" value="1"/>
</dbReference>
<dbReference type="InterPro" id="IPR006847">
    <property type="entry name" value="IF2_N"/>
</dbReference>
<feature type="binding site" evidence="7">
    <location>
        <begin position="272"/>
        <end position="275"/>
    </location>
    <ligand>
        <name>GTP</name>
        <dbReference type="ChEBI" id="CHEBI:37565"/>
    </ligand>
</feature>
<dbReference type="InterPro" id="IPR009000">
    <property type="entry name" value="Transl_B-barrel_sf"/>
</dbReference>
<dbReference type="InterPro" id="IPR036925">
    <property type="entry name" value="TIF_IF2_dom3_sf"/>
</dbReference>
<evidence type="ECO:0000313" key="10">
    <source>
        <dbReference type="EMBL" id="PJE76323.1"/>
    </source>
</evidence>
<comment type="similarity">
    <text evidence="1 7 8">Belongs to the TRAFAC class translation factor GTPase superfamily. Classic translation factor GTPase family. IF-2 subfamily.</text>
</comment>
<evidence type="ECO:0000259" key="9">
    <source>
        <dbReference type="PROSITE" id="PS51722"/>
    </source>
</evidence>
<dbReference type="InterPro" id="IPR023115">
    <property type="entry name" value="TIF_IF2_dom3"/>
</dbReference>
<feature type="binding site" evidence="7">
    <location>
        <begin position="218"/>
        <end position="222"/>
    </location>
    <ligand>
        <name>GTP</name>
        <dbReference type="ChEBI" id="CHEBI:37565"/>
    </ligand>
</feature>
<dbReference type="GO" id="GO:0005737">
    <property type="term" value="C:cytoplasm"/>
    <property type="evidence" value="ECO:0007669"/>
    <property type="project" value="UniProtKB-SubCell"/>
</dbReference>
<evidence type="ECO:0000256" key="8">
    <source>
        <dbReference type="RuleBase" id="RU000644"/>
    </source>
</evidence>
<dbReference type="Pfam" id="PF00009">
    <property type="entry name" value="GTP_EFTU"/>
    <property type="match status" value="1"/>
</dbReference>
<keyword evidence="7" id="KW-0963">Cytoplasm</keyword>
<dbReference type="Proteomes" id="UP000231152">
    <property type="component" value="Unassembled WGS sequence"/>
</dbReference>
<evidence type="ECO:0000256" key="2">
    <source>
        <dbReference type="ARBA" id="ARBA00020675"/>
    </source>
</evidence>
<sequence length="662" mass="71328">MNLSELARRLKVSPNELRENLPKLGYDIGRKAIKVDDRVATQILRTYTATMRETEHRQKEEKKQAEIKEAVAAASTGVELPSEITVRELAATLGIGVTVLMTELLKNGILSSVNERLDFSTAAVVAEDLGFTVKEKGESGSGEGTVGASEKLKVALKGAPTEPRPPVVVVMGHVDHGKTTLLDAVRKTDVAAKESGGITQHIGAYQVHHEGKVVTFIDTPGHEAFRTMRSRGAKVADIGILVVAADDGLKPQTHEALKMIQGAGLPFVVAINKIDRPEANIERVKQELAAINLLPEDWGGKTICVPISAKSGENIDKLLEMVLLVAELNAEKIIANPNAPALGSVIEARVDPGEGPVATILVQNGTLHVDDALVHGDMLIGKARVLKNYLGETVAEAIPSTPIRILGLKDAPEVGDVLEARDPKKEYKVQKGKRLRRQSGATNVVSVLRDESKGGEQKVIPLLVKADVLGSLEAIVESIEKIAQPEVRVQVISKGLGNITEGDIERASATLGTTIAAFRVQTTREATESADQLGIVVKRYEVIYDLLADLKAKVSEELTPEVVHTDLGTATVLKIFRQEPKRQVIGMRVTNGLVRVDAIITVRRGGEQIGTGTIKKLQSGKEEIREAASPSECGCEIFGAPKLNEGDTLELYTEVEHRRVIN</sequence>
<dbReference type="InterPro" id="IPR027417">
    <property type="entry name" value="P-loop_NTPase"/>
</dbReference>
<evidence type="ECO:0000256" key="3">
    <source>
        <dbReference type="ARBA" id="ARBA00022540"/>
    </source>
</evidence>
<protein>
    <recommendedName>
        <fullName evidence="2 7">Translation initiation factor IF-2</fullName>
    </recommendedName>
</protein>
<evidence type="ECO:0000256" key="5">
    <source>
        <dbReference type="ARBA" id="ARBA00022917"/>
    </source>
</evidence>
<dbReference type="Gene3D" id="3.40.50.300">
    <property type="entry name" value="P-loop containing nucleotide triphosphate hydrolases"/>
    <property type="match status" value="1"/>
</dbReference>
<dbReference type="SUPFAM" id="SSF52540">
    <property type="entry name" value="P-loop containing nucleoside triphosphate hydrolases"/>
    <property type="match status" value="1"/>
</dbReference>
<dbReference type="CDD" id="cd01887">
    <property type="entry name" value="IF2_eIF5B"/>
    <property type="match status" value="1"/>
</dbReference>
<proteinExistence type="inferred from homology"/>
<dbReference type="FunFam" id="3.40.50.10050:FF:000001">
    <property type="entry name" value="Translation initiation factor IF-2"/>
    <property type="match status" value="1"/>
</dbReference>
<dbReference type="PANTHER" id="PTHR43381">
    <property type="entry name" value="TRANSLATION INITIATION FACTOR IF-2-RELATED"/>
    <property type="match status" value="1"/>
</dbReference>
<dbReference type="SUPFAM" id="SSF50447">
    <property type="entry name" value="Translation proteins"/>
    <property type="match status" value="2"/>
</dbReference>
<dbReference type="PROSITE" id="PS51722">
    <property type="entry name" value="G_TR_2"/>
    <property type="match status" value="1"/>
</dbReference>
<organism evidence="10 11">
    <name type="scientific">Candidatus Uhrbacteria bacterium CG10_big_fil_rev_8_21_14_0_10_48_11</name>
    <dbReference type="NCBI Taxonomy" id="1975037"/>
    <lineage>
        <taxon>Bacteria</taxon>
        <taxon>Candidatus Uhriibacteriota</taxon>
    </lineage>
</organism>
<dbReference type="Pfam" id="PF11987">
    <property type="entry name" value="IF-2"/>
    <property type="match status" value="1"/>
</dbReference>
<dbReference type="HAMAP" id="MF_00100_B">
    <property type="entry name" value="IF_2_B"/>
    <property type="match status" value="1"/>
</dbReference>
<dbReference type="Gene3D" id="2.40.30.10">
    <property type="entry name" value="Translation factors"/>
    <property type="match status" value="2"/>
</dbReference>
<dbReference type="GO" id="GO:0003924">
    <property type="term" value="F:GTPase activity"/>
    <property type="evidence" value="ECO:0007669"/>
    <property type="project" value="UniProtKB-UniRule"/>
</dbReference>
<dbReference type="AlphaFoldDB" id="A0A2M8LFU6"/>
<reference evidence="10 11" key="1">
    <citation type="submission" date="2017-09" db="EMBL/GenBank/DDBJ databases">
        <title>Depth-based differentiation of microbial function through sediment-hosted aquifers and enrichment of novel symbionts in the deep terrestrial subsurface.</title>
        <authorList>
            <person name="Probst A.J."/>
            <person name="Ladd B."/>
            <person name="Jarett J.K."/>
            <person name="Geller-Mcgrath D.E."/>
            <person name="Sieber C.M."/>
            <person name="Emerson J.B."/>
            <person name="Anantharaman K."/>
            <person name="Thomas B.C."/>
            <person name="Malmstrom R."/>
            <person name="Stieglmeier M."/>
            <person name="Klingl A."/>
            <person name="Woyke T."/>
            <person name="Ryan C.M."/>
            <person name="Banfield J.F."/>
        </authorList>
    </citation>
    <scope>NUCLEOTIDE SEQUENCE [LARGE SCALE GENOMIC DNA]</scope>
    <source>
        <strain evidence="10">CG10_big_fil_rev_8_21_14_0_10_48_11</strain>
    </source>
</reference>